<dbReference type="Proteomes" id="UP000326951">
    <property type="component" value="Chromosome"/>
</dbReference>
<sequence>MKRLWFSFAMSLSTICAFGMAMIPLVELTRGLALLINENRSAYSVTLHFAWFVPILFLGIVEAIDHLWNRRKKHLAYWIYPLITPAKDERERSITASAAHAAFIALWVGAPICAGLLCFYPLFIHVLPVYPILIALLIPLVQVIVYYLKIRKIYL</sequence>
<dbReference type="AlphaFoldDB" id="A0A410DC61"/>
<dbReference type="EMBL" id="AP021853">
    <property type="protein sequence ID" value="BBO00132.1"/>
    <property type="molecule type" value="Genomic_DNA"/>
</dbReference>
<evidence type="ECO:0000313" key="4">
    <source>
        <dbReference type="Proteomes" id="UP000285882"/>
    </source>
</evidence>
<protein>
    <recommendedName>
        <fullName evidence="6">DUF2178 domain-containing protein</fullName>
    </recommendedName>
</protein>
<feature type="transmembrane region" description="Helical" evidence="1">
    <location>
        <begin position="101"/>
        <end position="123"/>
    </location>
</feature>
<dbReference type="RefSeq" id="WP_028978036.1">
    <property type="nucleotide sequence ID" value="NZ_AP021853.1"/>
</dbReference>
<keyword evidence="4" id="KW-1185">Reference proteome</keyword>
<keyword evidence="1" id="KW-0472">Membrane</keyword>
<evidence type="ECO:0008006" key="6">
    <source>
        <dbReference type="Google" id="ProtNLM"/>
    </source>
</evidence>
<dbReference type="EMBL" id="CP025688">
    <property type="protein sequence ID" value="QAA23624.1"/>
    <property type="molecule type" value="Genomic_DNA"/>
</dbReference>
<reference evidence="2 5" key="2">
    <citation type="submission" date="2019-09" db="EMBL/GenBank/DDBJ databases">
        <title>Complete genome sequence of Sporolactobacillus terrae 70-3.</title>
        <authorList>
            <person name="Tanaka N."/>
            <person name="Shiwa Y."/>
            <person name="Fujita N."/>
            <person name="Tanasupawat S."/>
        </authorList>
    </citation>
    <scope>NUCLEOTIDE SEQUENCE [LARGE SCALE GENOMIC DNA]</scope>
    <source>
        <strain evidence="2 5">70-3</strain>
    </source>
</reference>
<dbReference type="STRING" id="1449983.GCA_000647835_01177"/>
<feature type="transmembrane region" description="Helical" evidence="1">
    <location>
        <begin position="41"/>
        <end position="64"/>
    </location>
</feature>
<name>A0A410DC61_9BACL</name>
<feature type="transmembrane region" description="Helical" evidence="1">
    <location>
        <begin position="129"/>
        <end position="148"/>
    </location>
</feature>
<accession>A0A410DC61</accession>
<keyword evidence="1" id="KW-1133">Transmembrane helix</keyword>
<evidence type="ECO:0000313" key="3">
    <source>
        <dbReference type="EMBL" id="QAA23624.1"/>
    </source>
</evidence>
<evidence type="ECO:0000313" key="2">
    <source>
        <dbReference type="EMBL" id="BBO00132.1"/>
    </source>
</evidence>
<reference evidence="3 4" key="1">
    <citation type="submission" date="2018-01" db="EMBL/GenBank/DDBJ databases">
        <title>Complete genome sequencing of Sporolactobacillus terrae DLG3.</title>
        <authorList>
            <person name="Nam Y.-D."/>
            <person name="Kang J."/>
            <person name="Chung W.-H."/>
        </authorList>
    </citation>
    <scope>NUCLEOTIDE SEQUENCE [LARGE SCALE GENOMIC DNA]</scope>
    <source>
        <strain evidence="3 4">DLG3</strain>
    </source>
</reference>
<proteinExistence type="predicted"/>
<dbReference type="Proteomes" id="UP000285882">
    <property type="component" value="Chromosome"/>
</dbReference>
<evidence type="ECO:0000313" key="5">
    <source>
        <dbReference type="Proteomes" id="UP000326951"/>
    </source>
</evidence>
<evidence type="ECO:0000256" key="1">
    <source>
        <dbReference type="SAM" id="Phobius"/>
    </source>
</evidence>
<organism evidence="2 5">
    <name type="scientific">Sporolactobacillus terrae</name>
    <dbReference type="NCBI Taxonomy" id="269673"/>
    <lineage>
        <taxon>Bacteria</taxon>
        <taxon>Bacillati</taxon>
        <taxon>Bacillota</taxon>
        <taxon>Bacilli</taxon>
        <taxon>Bacillales</taxon>
        <taxon>Sporolactobacillaceae</taxon>
        <taxon>Sporolactobacillus</taxon>
    </lineage>
</organism>
<gene>
    <name evidence="3" type="ORF">C0674_14070</name>
    <name evidence="2" type="ORF">St703_28360</name>
</gene>
<keyword evidence="1" id="KW-0812">Transmembrane</keyword>